<dbReference type="InterPro" id="IPR001254">
    <property type="entry name" value="Trypsin_dom"/>
</dbReference>
<dbReference type="PROSITE" id="PS00135">
    <property type="entry name" value="TRYPSIN_SER"/>
    <property type="match status" value="1"/>
</dbReference>
<dbReference type="Proteomes" id="UP001152888">
    <property type="component" value="Unassembled WGS sequence"/>
</dbReference>
<dbReference type="InterPro" id="IPR009003">
    <property type="entry name" value="Peptidase_S1_PA"/>
</dbReference>
<evidence type="ECO:0000259" key="14">
    <source>
        <dbReference type="PROSITE" id="PS50240"/>
    </source>
</evidence>
<keyword evidence="8" id="KW-1015">Disulfide bond</keyword>
<dbReference type="PANTHER" id="PTHR24252">
    <property type="entry name" value="ACROSIN-RELATED"/>
    <property type="match status" value="1"/>
</dbReference>
<dbReference type="CDD" id="cd00190">
    <property type="entry name" value="Tryp_SPc"/>
    <property type="match status" value="1"/>
</dbReference>
<evidence type="ECO:0000256" key="4">
    <source>
        <dbReference type="ARBA" id="ARBA00022729"/>
    </source>
</evidence>
<dbReference type="SMART" id="SM00680">
    <property type="entry name" value="CLIP"/>
    <property type="match status" value="1"/>
</dbReference>
<comment type="caution">
    <text evidence="16">The sequence shown here is derived from an EMBL/GenBank/DDBJ whole genome shotgun (WGS) entry which is preliminary data.</text>
</comment>
<dbReference type="EC" id="3.4.21.-" evidence="11"/>
<accession>A0A9P0NWH1</accession>
<dbReference type="PANTHER" id="PTHR24252:SF7">
    <property type="entry name" value="HYALIN"/>
    <property type="match status" value="1"/>
</dbReference>
<dbReference type="InterPro" id="IPR001314">
    <property type="entry name" value="Peptidase_S1A"/>
</dbReference>
<name>A0A9P0NWH1_ACAOB</name>
<dbReference type="InterPro" id="IPR033116">
    <property type="entry name" value="TRYPSIN_SER"/>
</dbReference>
<evidence type="ECO:0000256" key="1">
    <source>
        <dbReference type="ARBA" id="ARBA00004613"/>
    </source>
</evidence>
<evidence type="ECO:0000313" key="17">
    <source>
        <dbReference type="Proteomes" id="UP001152888"/>
    </source>
</evidence>
<dbReference type="InterPro" id="IPR022700">
    <property type="entry name" value="CLIP"/>
</dbReference>
<evidence type="ECO:0000256" key="12">
    <source>
        <dbReference type="RuleBase" id="RU366078"/>
    </source>
</evidence>
<evidence type="ECO:0000256" key="13">
    <source>
        <dbReference type="SAM" id="MobiDB-lite"/>
    </source>
</evidence>
<dbReference type="Pfam" id="PF12032">
    <property type="entry name" value="CLIP"/>
    <property type="match status" value="1"/>
</dbReference>
<feature type="chain" id="PRO_5040529508" description="CLIP domain-containing serine protease" evidence="12">
    <location>
        <begin position="25"/>
        <end position="390"/>
    </location>
</feature>
<evidence type="ECO:0000256" key="10">
    <source>
        <dbReference type="ARBA" id="ARBA00024195"/>
    </source>
</evidence>
<dbReference type="EMBL" id="CAKOFQ010006661">
    <property type="protein sequence ID" value="CAH1955563.1"/>
    <property type="molecule type" value="Genomic_DNA"/>
</dbReference>
<keyword evidence="3 11" id="KW-0645">Protease</keyword>
<dbReference type="SMART" id="SM00020">
    <property type="entry name" value="Tryp_SPc"/>
    <property type="match status" value="1"/>
</dbReference>
<dbReference type="AlphaFoldDB" id="A0A9P0NWH1"/>
<comment type="domain">
    <text evidence="12">The clip domain consists of 35-55 residues which are 'knitted' together usually by 3 conserved disulfide bonds forming a clip-like compact structure.</text>
</comment>
<evidence type="ECO:0000256" key="8">
    <source>
        <dbReference type="ARBA" id="ARBA00023157"/>
    </source>
</evidence>
<evidence type="ECO:0000256" key="3">
    <source>
        <dbReference type="ARBA" id="ARBA00022670"/>
    </source>
</evidence>
<evidence type="ECO:0000256" key="5">
    <source>
        <dbReference type="ARBA" id="ARBA00022801"/>
    </source>
</evidence>
<keyword evidence="17" id="KW-1185">Reference proteome</keyword>
<dbReference type="OrthoDB" id="425190at2759"/>
<dbReference type="GO" id="GO:0006508">
    <property type="term" value="P:proteolysis"/>
    <property type="evidence" value="ECO:0007669"/>
    <property type="project" value="UniProtKB-KW"/>
</dbReference>
<feature type="domain" description="Clip" evidence="15">
    <location>
        <begin position="31"/>
        <end position="85"/>
    </location>
</feature>
<gene>
    <name evidence="16" type="ORF">ACAOBT_LOCUS1116</name>
</gene>
<dbReference type="PROSITE" id="PS00134">
    <property type="entry name" value="TRYPSIN_HIS"/>
    <property type="match status" value="1"/>
</dbReference>
<dbReference type="InterPro" id="IPR018114">
    <property type="entry name" value="TRYPSIN_HIS"/>
</dbReference>
<dbReference type="Gene3D" id="2.40.10.10">
    <property type="entry name" value="Trypsin-like serine proteases"/>
    <property type="match status" value="1"/>
</dbReference>
<keyword evidence="2 12" id="KW-0964">Secreted</keyword>
<dbReference type="GO" id="GO:0005576">
    <property type="term" value="C:extracellular region"/>
    <property type="evidence" value="ECO:0007669"/>
    <property type="project" value="UniProtKB-SubCell"/>
</dbReference>
<keyword evidence="6 11" id="KW-0720">Serine protease</keyword>
<comment type="similarity">
    <text evidence="10 12">Belongs to the peptidase S1 family. CLIP subfamily.</text>
</comment>
<feature type="region of interest" description="Disordered" evidence="13">
    <location>
        <begin position="89"/>
        <end position="122"/>
    </location>
</feature>
<keyword evidence="4 12" id="KW-0732">Signal</keyword>
<evidence type="ECO:0000256" key="7">
    <source>
        <dbReference type="ARBA" id="ARBA00023145"/>
    </source>
</evidence>
<sequence length="390" mass="43245">MLNKIFPFWLLLNCFISHTNIVSSDVPEGTPCATPDQQIGPCVSILTCEPLLQLLKKKSNDPEARSYLQKSVCGYNRDNTPRVCCSEATSKSLDDEGGGSSNKPKDKQAPTDDTNSNSAEPLAGLLSPPDCGFSNHSASRVVGGVPAKLGQFPWMVVLGYRNPRNPNRPKWLCGGTMITDVHILTAAHCVYRRNDLYLARLGELDLYDDNDGATPEDIPIAQKKIHEDYNTVQFTNDIAILTIERKTRNPKVWPICLPHAEPLRSQSFEKLRPFVAGWGAINFRGPQSSILQVAEIPVVPTEKCKNAFAVQPNILIDERTLCAGWTTGEKDACQGDSGGPLMHGRIEEEDIQRYYQIGVVSFGFKCAEPNFPGAYTRVTYFIDWIQRNIS</sequence>
<organism evidence="16 17">
    <name type="scientific">Acanthoscelides obtectus</name>
    <name type="common">Bean weevil</name>
    <name type="synonym">Bruchus obtectus</name>
    <dbReference type="NCBI Taxonomy" id="200917"/>
    <lineage>
        <taxon>Eukaryota</taxon>
        <taxon>Metazoa</taxon>
        <taxon>Ecdysozoa</taxon>
        <taxon>Arthropoda</taxon>
        <taxon>Hexapoda</taxon>
        <taxon>Insecta</taxon>
        <taxon>Pterygota</taxon>
        <taxon>Neoptera</taxon>
        <taxon>Endopterygota</taxon>
        <taxon>Coleoptera</taxon>
        <taxon>Polyphaga</taxon>
        <taxon>Cucujiformia</taxon>
        <taxon>Chrysomeloidea</taxon>
        <taxon>Chrysomelidae</taxon>
        <taxon>Bruchinae</taxon>
        <taxon>Bruchini</taxon>
        <taxon>Acanthoscelides</taxon>
    </lineage>
</organism>
<keyword evidence="5 11" id="KW-0378">Hydrolase</keyword>
<evidence type="ECO:0000313" key="16">
    <source>
        <dbReference type="EMBL" id="CAH1955563.1"/>
    </source>
</evidence>
<keyword evidence="7" id="KW-0865">Zymogen</keyword>
<dbReference type="InterPro" id="IPR038565">
    <property type="entry name" value="CLIP_sf"/>
</dbReference>
<evidence type="ECO:0000256" key="9">
    <source>
        <dbReference type="ARBA" id="ARBA00023180"/>
    </source>
</evidence>
<dbReference type="Pfam" id="PF00089">
    <property type="entry name" value="Trypsin"/>
    <property type="match status" value="1"/>
</dbReference>
<evidence type="ECO:0000256" key="11">
    <source>
        <dbReference type="RuleBase" id="RU363034"/>
    </source>
</evidence>
<dbReference type="FunFam" id="2.40.10.10:FF:000015">
    <property type="entry name" value="Atrial natriuretic peptide-converting enzyme"/>
    <property type="match status" value="1"/>
</dbReference>
<comment type="subcellular location">
    <subcellularLocation>
        <location evidence="1 12">Secreted</location>
    </subcellularLocation>
</comment>
<dbReference type="SUPFAM" id="SSF50494">
    <property type="entry name" value="Trypsin-like serine proteases"/>
    <property type="match status" value="1"/>
</dbReference>
<dbReference type="InterPro" id="IPR043504">
    <property type="entry name" value="Peptidase_S1_PA_chymotrypsin"/>
</dbReference>
<reference evidence="16" key="1">
    <citation type="submission" date="2022-03" db="EMBL/GenBank/DDBJ databases">
        <authorList>
            <person name="Sayadi A."/>
        </authorList>
    </citation>
    <scope>NUCLEOTIDE SEQUENCE</scope>
</reference>
<keyword evidence="9" id="KW-0325">Glycoprotein</keyword>
<evidence type="ECO:0000256" key="6">
    <source>
        <dbReference type="ARBA" id="ARBA00022825"/>
    </source>
</evidence>
<evidence type="ECO:0000259" key="15">
    <source>
        <dbReference type="PROSITE" id="PS51888"/>
    </source>
</evidence>
<dbReference type="GO" id="GO:0004252">
    <property type="term" value="F:serine-type endopeptidase activity"/>
    <property type="evidence" value="ECO:0007669"/>
    <property type="project" value="UniProtKB-UniRule"/>
</dbReference>
<feature type="domain" description="Peptidase S1" evidence="14">
    <location>
        <begin position="141"/>
        <end position="390"/>
    </location>
</feature>
<protein>
    <recommendedName>
        <fullName evidence="12">CLIP domain-containing serine protease</fullName>
        <ecNumber evidence="11">3.4.21.-</ecNumber>
    </recommendedName>
</protein>
<dbReference type="Gene3D" id="3.30.1640.30">
    <property type="match status" value="1"/>
</dbReference>
<dbReference type="PRINTS" id="PR00722">
    <property type="entry name" value="CHYMOTRYPSIN"/>
</dbReference>
<dbReference type="FunFam" id="3.30.1640.30:FF:000001">
    <property type="entry name" value="Serine protease 7"/>
    <property type="match status" value="1"/>
</dbReference>
<evidence type="ECO:0000256" key="2">
    <source>
        <dbReference type="ARBA" id="ARBA00022525"/>
    </source>
</evidence>
<dbReference type="PROSITE" id="PS50240">
    <property type="entry name" value="TRYPSIN_DOM"/>
    <property type="match status" value="1"/>
</dbReference>
<dbReference type="PROSITE" id="PS51888">
    <property type="entry name" value="CLIP"/>
    <property type="match status" value="1"/>
</dbReference>
<proteinExistence type="inferred from homology"/>
<feature type="signal peptide" evidence="12">
    <location>
        <begin position="1"/>
        <end position="24"/>
    </location>
</feature>